<keyword evidence="4" id="KW-0547">Nucleotide-binding</keyword>
<dbReference type="AlphaFoldDB" id="A0A5B9MK88"/>
<keyword evidence="8" id="KW-0560">Oxidoreductase</keyword>
<dbReference type="Pfam" id="PF02852">
    <property type="entry name" value="Pyr_redox_dim"/>
    <property type="match status" value="1"/>
</dbReference>
<dbReference type="SUPFAM" id="SSF51905">
    <property type="entry name" value="FAD/NAD(P)-binding domain"/>
    <property type="match status" value="1"/>
</dbReference>
<dbReference type="Gene3D" id="3.50.50.60">
    <property type="entry name" value="FAD/NAD(P)-binding domain"/>
    <property type="match status" value="2"/>
</dbReference>
<evidence type="ECO:0000259" key="7">
    <source>
        <dbReference type="Pfam" id="PF07992"/>
    </source>
</evidence>
<feature type="binding site" evidence="4">
    <location>
        <position position="265"/>
    </location>
    <ligand>
        <name>NAD(+)</name>
        <dbReference type="ChEBI" id="CHEBI:57540"/>
    </ligand>
</feature>
<organism evidence="8 9">
    <name type="scientific">Stieleria maiorica</name>
    <dbReference type="NCBI Taxonomy" id="2795974"/>
    <lineage>
        <taxon>Bacteria</taxon>
        <taxon>Pseudomonadati</taxon>
        <taxon>Planctomycetota</taxon>
        <taxon>Planctomycetia</taxon>
        <taxon>Pirellulales</taxon>
        <taxon>Pirellulaceae</taxon>
        <taxon>Stieleria</taxon>
    </lineage>
</organism>
<keyword evidence="3 4" id="KW-0274">FAD</keyword>
<dbReference type="PANTHER" id="PTHR43014:SF5">
    <property type="entry name" value="GLUTATHIONE REDUCTASE (NADPH)"/>
    <property type="match status" value="1"/>
</dbReference>
<evidence type="ECO:0000313" key="8">
    <source>
        <dbReference type="EMBL" id="QEG01314.1"/>
    </source>
</evidence>
<dbReference type="InterPro" id="IPR036188">
    <property type="entry name" value="FAD/NAD-bd_sf"/>
</dbReference>
<dbReference type="PANTHER" id="PTHR43014">
    <property type="entry name" value="MERCURIC REDUCTASE"/>
    <property type="match status" value="1"/>
</dbReference>
<dbReference type="KEGG" id="smam:Mal15_53900"/>
<comment type="cofactor">
    <cofactor evidence="4">
        <name>FAD</name>
        <dbReference type="ChEBI" id="CHEBI:57692"/>
    </cofactor>
    <text evidence="4">Binds 1 FAD per subunit.</text>
</comment>
<feature type="binding site" evidence="4">
    <location>
        <position position="52"/>
    </location>
    <ligand>
        <name>FAD</name>
        <dbReference type="ChEBI" id="CHEBI:57692"/>
    </ligand>
</feature>
<dbReference type="Proteomes" id="UP000321353">
    <property type="component" value="Chromosome"/>
</dbReference>
<dbReference type="PIRSF" id="PIRSF000350">
    <property type="entry name" value="Mercury_reductase_MerA"/>
    <property type="match status" value="1"/>
</dbReference>
<keyword evidence="9" id="KW-1185">Reference proteome</keyword>
<dbReference type="InterPro" id="IPR016156">
    <property type="entry name" value="FAD/NAD-linked_Rdtase_dimer_sf"/>
</dbReference>
<dbReference type="RefSeq" id="WP_147870403.1">
    <property type="nucleotide sequence ID" value="NZ_CP036264.1"/>
</dbReference>
<feature type="binding site" evidence="4">
    <location>
        <position position="306"/>
    </location>
    <ligand>
        <name>FAD</name>
        <dbReference type="ChEBI" id="CHEBI:57692"/>
    </ligand>
</feature>
<dbReference type="EMBL" id="CP036264">
    <property type="protein sequence ID" value="QEG01314.1"/>
    <property type="molecule type" value="Genomic_DNA"/>
</dbReference>
<dbReference type="GO" id="GO:0016491">
    <property type="term" value="F:oxidoreductase activity"/>
    <property type="evidence" value="ECO:0007669"/>
    <property type="project" value="UniProtKB-KW"/>
</dbReference>
<dbReference type="Gene3D" id="3.30.390.30">
    <property type="match status" value="1"/>
</dbReference>
<proteinExistence type="inferred from homology"/>
<feature type="binding site" evidence="4">
    <location>
        <begin position="174"/>
        <end position="181"/>
    </location>
    <ligand>
        <name>NAD(+)</name>
        <dbReference type="ChEBI" id="CHEBI:57540"/>
    </ligand>
</feature>
<evidence type="ECO:0000256" key="2">
    <source>
        <dbReference type="ARBA" id="ARBA00022630"/>
    </source>
</evidence>
<dbReference type="InterPro" id="IPR001100">
    <property type="entry name" value="Pyr_nuc-diS_OxRdtase"/>
</dbReference>
<gene>
    <name evidence="8" type="primary">garB</name>
    <name evidence="8" type="ORF">Mal15_53900</name>
</gene>
<evidence type="ECO:0000256" key="1">
    <source>
        <dbReference type="ARBA" id="ARBA00007532"/>
    </source>
</evidence>
<dbReference type="SUPFAM" id="SSF55424">
    <property type="entry name" value="FAD/NAD-linked reductases, dimerisation (C-terminal) domain"/>
    <property type="match status" value="1"/>
</dbReference>
<feature type="domain" description="FAD/NAD(P)-binding" evidence="7">
    <location>
        <begin position="6"/>
        <end position="323"/>
    </location>
</feature>
<protein>
    <submittedName>
        <fullName evidence="8">Glutathione amide reductase</fullName>
        <ecNumber evidence="8">1.8.1.16</ecNumber>
    </submittedName>
</protein>
<reference evidence="8 9" key="1">
    <citation type="submission" date="2019-02" db="EMBL/GenBank/DDBJ databases">
        <title>Planctomycetal bacteria perform biofilm scaping via a novel small molecule.</title>
        <authorList>
            <person name="Jeske O."/>
            <person name="Boedeker C."/>
            <person name="Wiegand S."/>
            <person name="Breitling P."/>
            <person name="Kallscheuer N."/>
            <person name="Jogler M."/>
            <person name="Rohde M."/>
            <person name="Petersen J."/>
            <person name="Medema M.H."/>
            <person name="Surup F."/>
            <person name="Jogler C."/>
        </authorList>
    </citation>
    <scope>NUCLEOTIDE SEQUENCE [LARGE SCALE GENOMIC DNA]</scope>
    <source>
        <strain evidence="8 9">Mal15</strain>
    </source>
</reference>
<dbReference type="InterPro" id="IPR023753">
    <property type="entry name" value="FAD/NAD-binding_dom"/>
</dbReference>
<evidence type="ECO:0000256" key="3">
    <source>
        <dbReference type="ARBA" id="ARBA00022827"/>
    </source>
</evidence>
<dbReference type="PRINTS" id="PR00411">
    <property type="entry name" value="PNDRDTASEI"/>
</dbReference>
<name>A0A5B9MK88_9BACT</name>
<dbReference type="PRINTS" id="PR00368">
    <property type="entry name" value="FADPNR"/>
</dbReference>
<feature type="domain" description="Pyridine nucleotide-disulphide oxidoreductase dimerisation" evidence="6">
    <location>
        <begin position="344"/>
        <end position="451"/>
    </location>
</feature>
<evidence type="ECO:0000259" key="6">
    <source>
        <dbReference type="Pfam" id="PF02852"/>
    </source>
</evidence>
<dbReference type="Pfam" id="PF07992">
    <property type="entry name" value="Pyr_redox_2"/>
    <property type="match status" value="1"/>
</dbReference>
<dbReference type="InterPro" id="IPR004099">
    <property type="entry name" value="Pyr_nucl-diS_OxRdtase_dimer"/>
</dbReference>
<accession>A0A5B9MK88</accession>
<dbReference type="EC" id="1.8.1.16" evidence="8"/>
<comment type="similarity">
    <text evidence="1">Belongs to the class-I pyridine nucleotide-disulfide oxidoreductase family.</text>
</comment>
<evidence type="ECO:0000256" key="5">
    <source>
        <dbReference type="PIRSR" id="PIRSR000350-4"/>
    </source>
</evidence>
<evidence type="ECO:0000313" key="9">
    <source>
        <dbReference type="Proteomes" id="UP000321353"/>
    </source>
</evidence>
<keyword evidence="4" id="KW-0520">NAD</keyword>
<dbReference type="GO" id="GO:0000166">
    <property type="term" value="F:nucleotide binding"/>
    <property type="evidence" value="ECO:0007669"/>
    <property type="project" value="UniProtKB-KW"/>
</dbReference>
<keyword evidence="2" id="KW-0285">Flavoprotein</keyword>
<feature type="disulfide bond" description="Redox-active" evidence="5">
    <location>
        <begin position="43"/>
        <end position="48"/>
    </location>
</feature>
<sequence>MSATHFDVIVIGTGPAASTVAENANEDGRRVAIVEAREFGGTCALRGCNPKKVYVNAADLIDRSRAANGKLIDAERLAINWPQLLSFKREFTDPVVEKSERSYLKKGMATFHGQASFDGPDAILVNNVRLTADRLFIGSGARPRPLDIPGGERAIHSDAFLELAEIPSRVVFIGGGYISMEFACVVARSGSEVTVLQQEEHVLSPFDADLVSQLVEYSARHGINIHTSSQVNAIESSGDAAMKVRYEQSGEEKWGEADLVVHGAGRIPNVCDLNLKAGEIEYSDRGITVDEFMRSVSNPRVYAAGDCADTGKPMLTPTANEEARIVAKNLFAESPSRRPDYGVIPQVAFTVPAIAAIGLSESEAKRSFDVDVRHADTSGWNSVRKSCQECSGYKVLVDKQTDRILGAHLLGPSAEETINLFALAMKHDLTATDLKSTLFAFPTFASDVRQMV</sequence>
<evidence type="ECO:0000256" key="4">
    <source>
        <dbReference type="PIRSR" id="PIRSR000350-3"/>
    </source>
</evidence>